<evidence type="ECO:0000313" key="2">
    <source>
        <dbReference type="Proteomes" id="UP001500542"/>
    </source>
</evidence>
<name>A0ABP4BX46_9ACTN</name>
<gene>
    <name evidence="1" type="ORF">GCM10009554_66060</name>
</gene>
<dbReference type="EMBL" id="BAAAHK010000017">
    <property type="protein sequence ID" value="GAA0956486.1"/>
    <property type="molecule type" value="Genomic_DNA"/>
</dbReference>
<evidence type="ECO:0000313" key="1">
    <source>
        <dbReference type="EMBL" id="GAA0956486.1"/>
    </source>
</evidence>
<comment type="caution">
    <text evidence="1">The sequence shown here is derived from an EMBL/GenBank/DDBJ whole genome shotgun (WGS) entry which is preliminary data.</text>
</comment>
<proteinExistence type="predicted"/>
<reference evidence="2" key="1">
    <citation type="journal article" date="2019" name="Int. J. Syst. Evol. Microbiol.">
        <title>The Global Catalogue of Microorganisms (GCM) 10K type strain sequencing project: providing services to taxonomists for standard genome sequencing and annotation.</title>
        <authorList>
            <consortium name="The Broad Institute Genomics Platform"/>
            <consortium name="The Broad Institute Genome Sequencing Center for Infectious Disease"/>
            <person name="Wu L."/>
            <person name="Ma J."/>
        </authorList>
    </citation>
    <scope>NUCLEOTIDE SEQUENCE [LARGE SCALE GENOMIC DNA]</scope>
    <source>
        <strain evidence="2">JCM 10977</strain>
    </source>
</reference>
<keyword evidence="2" id="KW-1185">Reference proteome</keyword>
<protein>
    <submittedName>
        <fullName evidence="1">Uncharacterized protein</fullName>
    </submittedName>
</protein>
<dbReference type="Proteomes" id="UP001500542">
    <property type="component" value="Unassembled WGS sequence"/>
</dbReference>
<sequence length="73" mass="7469">MFGAAAWDEDAGVEQDAQAAEVRVADDVFDGQPGDALLDHVGELGVVAGCRDQQVRLVLGEDAAGGAEGADDR</sequence>
<accession>A0ABP4BX46</accession>
<organism evidence="1 2">
    <name type="scientific">Kribbella koreensis</name>
    <dbReference type="NCBI Taxonomy" id="57909"/>
    <lineage>
        <taxon>Bacteria</taxon>
        <taxon>Bacillati</taxon>
        <taxon>Actinomycetota</taxon>
        <taxon>Actinomycetes</taxon>
        <taxon>Propionibacteriales</taxon>
        <taxon>Kribbellaceae</taxon>
        <taxon>Kribbella</taxon>
    </lineage>
</organism>